<evidence type="ECO:0000313" key="1">
    <source>
        <dbReference type="EMBL" id="MCW1933320.1"/>
    </source>
</evidence>
<protein>
    <submittedName>
        <fullName evidence="1">Uncharacterized protein</fullName>
    </submittedName>
</protein>
<comment type="caution">
    <text evidence="1">The sequence shown here is derived from an EMBL/GenBank/DDBJ whole genome shotgun (WGS) entry which is preliminary data.</text>
</comment>
<dbReference type="Proteomes" id="UP001208938">
    <property type="component" value="Unassembled WGS sequence"/>
</dbReference>
<evidence type="ECO:0000313" key="2">
    <source>
        <dbReference type="Proteomes" id="UP001208938"/>
    </source>
</evidence>
<proteinExistence type="predicted"/>
<organism evidence="1 2">
    <name type="scientific">Pararhodobacter zhoushanensis</name>
    <dbReference type="NCBI Taxonomy" id="2479545"/>
    <lineage>
        <taxon>Bacteria</taxon>
        <taxon>Pseudomonadati</taxon>
        <taxon>Pseudomonadota</taxon>
        <taxon>Alphaproteobacteria</taxon>
        <taxon>Rhodobacterales</taxon>
        <taxon>Paracoccaceae</taxon>
        <taxon>Pararhodobacter</taxon>
    </lineage>
</organism>
<accession>A0ABT3H0H4</accession>
<dbReference type="EMBL" id="JAPDFL010000001">
    <property type="protein sequence ID" value="MCW1933320.1"/>
    <property type="molecule type" value="Genomic_DNA"/>
</dbReference>
<gene>
    <name evidence="1" type="ORF">OKW52_13880</name>
</gene>
<keyword evidence="2" id="KW-1185">Reference proteome</keyword>
<reference evidence="1 2" key="1">
    <citation type="submission" date="2022-10" db="EMBL/GenBank/DDBJ databases">
        <title>Pararhodobacter sp. nov., isolated from marine algae.</title>
        <authorList>
            <person name="Choi B.J."/>
            <person name="Kim J.M."/>
            <person name="Lee J.K."/>
            <person name="Choi D.G."/>
            <person name="Jeon C.O."/>
        </authorList>
    </citation>
    <scope>NUCLEOTIDE SEQUENCE [LARGE SCALE GENOMIC DNA]</scope>
    <source>
        <strain evidence="1 2">ZQ420</strain>
    </source>
</reference>
<sequence>MFRQDTARPALDLYDDLMAITRIEATITLGDRRKAPKVQDYSRLARHLPGIKL</sequence>
<dbReference type="RefSeq" id="WP_264506245.1">
    <property type="nucleotide sequence ID" value="NZ_JAPDFL010000001.1"/>
</dbReference>
<name>A0ABT3H0H4_9RHOB</name>